<feature type="signal peptide" evidence="2">
    <location>
        <begin position="1"/>
        <end position="26"/>
    </location>
</feature>
<evidence type="ECO:0000256" key="2">
    <source>
        <dbReference type="SAM" id="SignalP"/>
    </source>
</evidence>
<protein>
    <submittedName>
        <fullName evidence="3">Uncharacterized protein</fullName>
    </submittedName>
</protein>
<keyword evidence="1" id="KW-0175">Coiled coil</keyword>
<evidence type="ECO:0000256" key="1">
    <source>
        <dbReference type="SAM" id="Coils"/>
    </source>
</evidence>
<keyword evidence="2" id="KW-0732">Signal</keyword>
<feature type="coiled-coil region" evidence="1">
    <location>
        <begin position="29"/>
        <end position="56"/>
    </location>
</feature>
<dbReference type="AlphaFoldDB" id="A0AA42J2N6"/>
<reference evidence="3" key="1">
    <citation type="journal article" date="2023" name="Int. J. Syst. Evol. Microbiol.">
        <title>&lt;i&gt;Holtiella tumoricola&lt;/i&gt; gen. nov. sp. nov., isolated from a human clinical sample.</title>
        <authorList>
            <person name="Allen-Vercoe E."/>
            <person name="Daigneault M.C."/>
            <person name="Vancuren S.J."/>
            <person name="Cochrane K."/>
            <person name="O'Neal L.L."/>
            <person name="Sankaranarayanan K."/>
            <person name="Lawson P.A."/>
        </authorList>
    </citation>
    <scope>NUCLEOTIDE SEQUENCE</scope>
    <source>
        <strain evidence="3">CC70A</strain>
    </source>
</reference>
<dbReference type="RefSeq" id="WP_053985578.1">
    <property type="nucleotide sequence ID" value="NZ_JAQIFT010000069.1"/>
</dbReference>
<evidence type="ECO:0000313" key="3">
    <source>
        <dbReference type="EMBL" id="MDA3733954.1"/>
    </source>
</evidence>
<dbReference type="EMBL" id="JAQIFT010000069">
    <property type="protein sequence ID" value="MDA3733954.1"/>
    <property type="molecule type" value="Genomic_DNA"/>
</dbReference>
<dbReference type="Proteomes" id="UP001169242">
    <property type="component" value="Unassembled WGS sequence"/>
</dbReference>
<name>A0AA42J2N6_9FIRM</name>
<sequence>MKSTIQKIFLTIAIICCISNPVQSMATMNNAHKENVQAYIEELNILQNQIFSLAQKVVFEQEVNMSYVKDTVKNLNKYLDTLRGKIDSDLIKDSSIENSLYMNRDLLMLDNTINYMKSALSELSYLVNQTSGAEKIITLERYFNFKIYAGNTLKFTKNLIGE</sequence>
<organism evidence="3 4">
    <name type="scientific">Holtiella tumoricola</name>
    <dbReference type="NCBI Taxonomy" id="3018743"/>
    <lineage>
        <taxon>Bacteria</taxon>
        <taxon>Bacillati</taxon>
        <taxon>Bacillota</taxon>
        <taxon>Clostridia</taxon>
        <taxon>Lachnospirales</taxon>
        <taxon>Cellulosilyticaceae</taxon>
        <taxon>Holtiella</taxon>
    </lineage>
</organism>
<comment type="caution">
    <text evidence="3">The sequence shown here is derived from an EMBL/GenBank/DDBJ whole genome shotgun (WGS) entry which is preliminary data.</text>
</comment>
<keyword evidence="4" id="KW-1185">Reference proteome</keyword>
<accession>A0AA42J2N6</accession>
<gene>
    <name evidence="3" type="ORF">PBV87_20990</name>
</gene>
<feature type="chain" id="PRO_5041356397" evidence="2">
    <location>
        <begin position="27"/>
        <end position="162"/>
    </location>
</feature>
<evidence type="ECO:0000313" key="4">
    <source>
        <dbReference type="Proteomes" id="UP001169242"/>
    </source>
</evidence>
<proteinExistence type="predicted"/>